<dbReference type="Pfam" id="PF08534">
    <property type="entry name" value="Redoxin"/>
    <property type="match status" value="1"/>
</dbReference>
<dbReference type="GO" id="GO:0030313">
    <property type="term" value="C:cell envelope"/>
    <property type="evidence" value="ECO:0007669"/>
    <property type="project" value="UniProtKB-SubCell"/>
</dbReference>
<dbReference type="GO" id="GO:0016491">
    <property type="term" value="F:oxidoreductase activity"/>
    <property type="evidence" value="ECO:0007669"/>
    <property type="project" value="InterPro"/>
</dbReference>
<dbReference type="PROSITE" id="PS51352">
    <property type="entry name" value="THIOREDOXIN_2"/>
    <property type="match status" value="1"/>
</dbReference>
<evidence type="ECO:0000256" key="1">
    <source>
        <dbReference type="ARBA" id="ARBA00004196"/>
    </source>
</evidence>
<gene>
    <name evidence="7" type="ORF">DN052_12965</name>
</gene>
<feature type="transmembrane region" description="Helical" evidence="5">
    <location>
        <begin position="6"/>
        <end position="24"/>
    </location>
</feature>
<dbReference type="InterPro" id="IPR013740">
    <property type="entry name" value="Redoxin"/>
</dbReference>
<evidence type="ECO:0000313" key="8">
    <source>
        <dbReference type="Proteomes" id="UP000248886"/>
    </source>
</evidence>
<evidence type="ECO:0000313" key="7">
    <source>
        <dbReference type="EMBL" id="PZD80403.1"/>
    </source>
</evidence>
<dbReference type="Gene3D" id="3.40.30.10">
    <property type="entry name" value="Glutaredoxin"/>
    <property type="match status" value="1"/>
</dbReference>
<name>A0A2W1K1N1_ACIFR</name>
<dbReference type="GO" id="GO:0017004">
    <property type="term" value="P:cytochrome complex assembly"/>
    <property type="evidence" value="ECO:0007669"/>
    <property type="project" value="UniProtKB-KW"/>
</dbReference>
<keyword evidence="2" id="KW-0201">Cytochrome c-type biogenesis</keyword>
<feature type="domain" description="Thioredoxin" evidence="6">
    <location>
        <begin position="30"/>
        <end position="172"/>
    </location>
</feature>
<protein>
    <submittedName>
        <fullName evidence="7">TlpA family protein disulfide reductase</fullName>
    </submittedName>
</protein>
<proteinExistence type="predicted"/>
<dbReference type="PANTHER" id="PTHR42852:SF6">
    <property type="entry name" value="THIOL:DISULFIDE INTERCHANGE PROTEIN DSBE"/>
    <property type="match status" value="1"/>
</dbReference>
<keyword evidence="4" id="KW-0676">Redox-active center</keyword>
<organism evidence="7 8">
    <name type="scientific">Acidithiobacillus ferrooxidans</name>
    <name type="common">Thiobacillus ferrooxidans</name>
    <dbReference type="NCBI Taxonomy" id="920"/>
    <lineage>
        <taxon>Bacteria</taxon>
        <taxon>Pseudomonadati</taxon>
        <taxon>Pseudomonadota</taxon>
        <taxon>Acidithiobacillia</taxon>
        <taxon>Acidithiobacillales</taxon>
        <taxon>Acidithiobacillaceae</taxon>
        <taxon>Acidithiobacillus</taxon>
    </lineage>
</organism>
<dbReference type="GeneID" id="65279446"/>
<sequence>MSKTVWPMAKVAIIAMIGAFLLWISLIKPMLHKSDVATATIPLVNGKTLDVTALRGKVVVLNFWSPDCPPCIQELPDLERLYQTYRAQGLVVVGIATPGSSRSRSLAAAAMAHVTYPLSVDQNGTLTRAVGGIMVTPTQVIIDREGRVIDKYQGVVSGEEPMDEILRALQQK</sequence>
<comment type="subcellular location">
    <subcellularLocation>
        <location evidence="1">Cell envelope</location>
    </subcellularLocation>
</comment>
<keyword evidence="5" id="KW-0472">Membrane</keyword>
<keyword evidence="5" id="KW-0812">Transmembrane</keyword>
<reference evidence="7 8" key="1">
    <citation type="submission" date="2018-06" db="EMBL/GenBank/DDBJ databases">
        <title>Draft sequence of Acidithiobacillus ferrooxidans CCM 4253.</title>
        <authorList>
            <person name="Moya-Beltran A."/>
            <person name="Castro M."/>
            <person name="Covarrubias P.C."/>
            <person name="Issotta F."/>
            <person name="Janiczek O."/>
            <person name="Mandl M."/>
            <person name="Kucera J."/>
            <person name="Quatrini R."/>
        </authorList>
    </citation>
    <scope>NUCLEOTIDE SEQUENCE [LARGE SCALE GENOMIC DNA]</scope>
    <source>
        <strain evidence="7 8">CCM 4253</strain>
    </source>
</reference>
<dbReference type="CDD" id="cd02966">
    <property type="entry name" value="TlpA_like_family"/>
    <property type="match status" value="1"/>
</dbReference>
<dbReference type="EMBL" id="QKQP01000006">
    <property type="protein sequence ID" value="PZD80403.1"/>
    <property type="molecule type" value="Genomic_DNA"/>
</dbReference>
<accession>A0A2W1K1N1</accession>
<dbReference type="InterPro" id="IPR013766">
    <property type="entry name" value="Thioredoxin_domain"/>
</dbReference>
<dbReference type="InterPro" id="IPR050553">
    <property type="entry name" value="Thioredoxin_ResA/DsbE_sf"/>
</dbReference>
<evidence type="ECO:0000256" key="3">
    <source>
        <dbReference type="ARBA" id="ARBA00023157"/>
    </source>
</evidence>
<evidence type="ECO:0000256" key="2">
    <source>
        <dbReference type="ARBA" id="ARBA00022748"/>
    </source>
</evidence>
<evidence type="ECO:0000256" key="5">
    <source>
        <dbReference type="SAM" id="Phobius"/>
    </source>
</evidence>
<dbReference type="Proteomes" id="UP000248886">
    <property type="component" value="Unassembled WGS sequence"/>
</dbReference>
<dbReference type="PANTHER" id="PTHR42852">
    <property type="entry name" value="THIOL:DISULFIDE INTERCHANGE PROTEIN DSBE"/>
    <property type="match status" value="1"/>
</dbReference>
<comment type="caution">
    <text evidence="7">The sequence shown here is derived from an EMBL/GenBank/DDBJ whole genome shotgun (WGS) entry which is preliminary data.</text>
</comment>
<keyword evidence="3" id="KW-1015">Disulfide bond</keyword>
<evidence type="ECO:0000259" key="6">
    <source>
        <dbReference type="PROSITE" id="PS51352"/>
    </source>
</evidence>
<dbReference type="RefSeq" id="WP_012535762.1">
    <property type="nucleotide sequence ID" value="NZ_AP025160.1"/>
</dbReference>
<dbReference type="SUPFAM" id="SSF52833">
    <property type="entry name" value="Thioredoxin-like"/>
    <property type="match status" value="1"/>
</dbReference>
<dbReference type="OrthoDB" id="9788279at2"/>
<dbReference type="InterPro" id="IPR036249">
    <property type="entry name" value="Thioredoxin-like_sf"/>
</dbReference>
<evidence type="ECO:0000256" key="4">
    <source>
        <dbReference type="ARBA" id="ARBA00023284"/>
    </source>
</evidence>
<keyword evidence="5" id="KW-1133">Transmembrane helix</keyword>
<dbReference type="AlphaFoldDB" id="A0A2W1K1N1"/>